<name>A0A7R7ACS1_9PROT</name>
<sequence>MKKYLKFNFDNNFNLSIWINSNEYSEELKCFLKKPKQFKVIKINFIKFTNSRGFSITYNLRIKLIIPKNFVR</sequence>
<gene>
    <name evidence="1" type="ORF">PADco_3240</name>
</gene>
<dbReference type="KEGG" id="parm:PADco_3240"/>
<evidence type="ECO:0000313" key="2">
    <source>
        <dbReference type="Proteomes" id="UP000595708"/>
    </source>
</evidence>
<reference evidence="1 2" key="1">
    <citation type="journal article" date="2020" name="Genome Biol. Evol.">
        <title>Comparative Genomics Underlines Multiple Roles of Profftella, an Obligate Symbiont of Psyllids: Providing Toxins, Vitamins, and Carotenoids.</title>
        <authorList>
            <person name="Nakabachi A."/>
            <person name="Piel J."/>
            <person name="Malenovsky I."/>
            <person name="Hirose Y."/>
        </authorList>
    </citation>
    <scope>NUCLEOTIDE SEQUENCE [LARGE SCALE GENOMIC DNA]</scope>
    <source>
        <strain evidence="1 2">Dco</strain>
    </source>
</reference>
<evidence type="ECO:0000313" key="1">
    <source>
        <dbReference type="EMBL" id="BCG49744.1"/>
    </source>
</evidence>
<keyword evidence="2" id="KW-1185">Reference proteome</keyword>
<dbReference type="Proteomes" id="UP000595708">
    <property type="component" value="Chromosome"/>
</dbReference>
<dbReference type="EMBL" id="AP023215">
    <property type="protein sequence ID" value="BCG49744.1"/>
    <property type="molecule type" value="Genomic_DNA"/>
</dbReference>
<organism evidence="1 2">
    <name type="scientific">Candidatus Profftella armatura</name>
    <name type="common">Diaphorina cf. continua</name>
    <dbReference type="NCBI Taxonomy" id="2661583"/>
    <lineage>
        <taxon>Bacteria</taxon>
        <taxon>Pseudomonadati</taxon>
        <taxon>Pseudomonadota</taxon>
        <taxon>Betaproteobacteria</taxon>
        <taxon>Candidatus Profftella</taxon>
    </lineage>
</organism>
<dbReference type="AlphaFoldDB" id="A0A7R7ACS1"/>
<proteinExistence type="predicted"/>
<protein>
    <submittedName>
        <fullName evidence="1">Uncharacterized protein</fullName>
    </submittedName>
</protein>
<accession>A0A7R7ACS1</accession>